<feature type="region of interest" description="Disordered" evidence="2">
    <location>
        <begin position="142"/>
        <end position="182"/>
    </location>
</feature>
<feature type="compositionally biased region" description="Acidic residues" evidence="2">
    <location>
        <begin position="147"/>
        <end position="159"/>
    </location>
</feature>
<gene>
    <name evidence="3" type="ORF">QVD17_37940</name>
</gene>
<name>A0AAD8NJN8_TARER</name>
<proteinExistence type="predicted"/>
<organism evidence="3 4">
    <name type="scientific">Tagetes erecta</name>
    <name type="common">African marigold</name>
    <dbReference type="NCBI Taxonomy" id="13708"/>
    <lineage>
        <taxon>Eukaryota</taxon>
        <taxon>Viridiplantae</taxon>
        <taxon>Streptophyta</taxon>
        <taxon>Embryophyta</taxon>
        <taxon>Tracheophyta</taxon>
        <taxon>Spermatophyta</taxon>
        <taxon>Magnoliopsida</taxon>
        <taxon>eudicotyledons</taxon>
        <taxon>Gunneridae</taxon>
        <taxon>Pentapetalae</taxon>
        <taxon>asterids</taxon>
        <taxon>campanulids</taxon>
        <taxon>Asterales</taxon>
        <taxon>Asteraceae</taxon>
        <taxon>Asteroideae</taxon>
        <taxon>Heliantheae alliance</taxon>
        <taxon>Tageteae</taxon>
        <taxon>Tagetes</taxon>
    </lineage>
</organism>
<feature type="compositionally biased region" description="Polar residues" evidence="2">
    <location>
        <begin position="44"/>
        <end position="57"/>
    </location>
</feature>
<accession>A0AAD8NJN8</accession>
<evidence type="ECO:0000256" key="1">
    <source>
        <dbReference type="SAM" id="Coils"/>
    </source>
</evidence>
<protein>
    <recommendedName>
        <fullName evidence="5">Transposase, Ptta/En/Spm, plant</fullName>
    </recommendedName>
</protein>
<evidence type="ECO:0000313" key="4">
    <source>
        <dbReference type="Proteomes" id="UP001229421"/>
    </source>
</evidence>
<dbReference type="AlphaFoldDB" id="A0AAD8NJN8"/>
<evidence type="ECO:0000313" key="3">
    <source>
        <dbReference type="EMBL" id="KAK1411392.1"/>
    </source>
</evidence>
<feature type="coiled-coil region" evidence="1">
    <location>
        <begin position="365"/>
        <end position="399"/>
    </location>
</feature>
<feature type="compositionally biased region" description="Basic residues" evidence="2">
    <location>
        <begin position="1"/>
        <end position="13"/>
    </location>
</feature>
<dbReference type="EMBL" id="JAUHHV010000010">
    <property type="protein sequence ID" value="KAK1411392.1"/>
    <property type="molecule type" value="Genomic_DNA"/>
</dbReference>
<feature type="compositionally biased region" description="Low complexity" evidence="2">
    <location>
        <begin position="27"/>
        <end position="38"/>
    </location>
</feature>
<feature type="compositionally biased region" description="Polar residues" evidence="2">
    <location>
        <begin position="72"/>
        <end position="86"/>
    </location>
</feature>
<comment type="caution">
    <text evidence="3">The sequence shown here is derived from an EMBL/GenBank/DDBJ whole genome shotgun (WGS) entry which is preliminary data.</text>
</comment>
<evidence type="ECO:0008006" key="5">
    <source>
        <dbReference type="Google" id="ProtNLM"/>
    </source>
</evidence>
<feature type="region of interest" description="Disordered" evidence="2">
    <location>
        <begin position="1"/>
        <end position="86"/>
    </location>
</feature>
<evidence type="ECO:0000256" key="2">
    <source>
        <dbReference type="SAM" id="MobiDB-lite"/>
    </source>
</evidence>
<feature type="compositionally biased region" description="Basic and acidic residues" evidence="2">
    <location>
        <begin position="160"/>
        <end position="175"/>
    </location>
</feature>
<keyword evidence="4" id="KW-1185">Reference proteome</keyword>
<reference evidence="3" key="1">
    <citation type="journal article" date="2023" name="bioRxiv">
        <title>Improved chromosome-level genome assembly for marigold (Tagetes erecta).</title>
        <authorList>
            <person name="Jiang F."/>
            <person name="Yuan L."/>
            <person name="Wang S."/>
            <person name="Wang H."/>
            <person name="Xu D."/>
            <person name="Wang A."/>
            <person name="Fan W."/>
        </authorList>
    </citation>
    <scope>NUCLEOTIDE SEQUENCE</scope>
    <source>
        <strain evidence="3">WSJ</strain>
        <tissue evidence="3">Leaf</tissue>
    </source>
</reference>
<dbReference type="Proteomes" id="UP001229421">
    <property type="component" value="Unassembled WGS sequence"/>
</dbReference>
<keyword evidence="1" id="KW-0175">Coiled coil</keyword>
<sequence length="406" mass="45184">MKATMRRKSRGGTRGRTPYSGGRLEARSGGRSGAIAGSKLPHESSPSSNDVSTQKMFTSGGDMTRGGGISGGQASHESSPGCSDATTRQKFTCAGRILFRGGDVSHGGSTGRGCVGLGDVDGVPSQIGYNQRLNAIIDDGYNHEDIESGDDNEGEDAGDNTDHPSQRDSNYEEGVRGTSQRKRVSRIGDKFASFEVHQSISRILWEHLTGVWPTFRKMSSHKVASMYDRFKTRCDCGDENDQNVYEGFINKRKLGREPQYREICLDTHLTKESKQKFWAGELDLHDLDRMEFTAGRSKEVYGDYLQAMTKKYGANFTNDDHDVYLGLQEGGSSRRIYGIGSSDLNYMITGIPSSSYGIAPSYIEYRKSQERVEKLEARIEEMQQVEETTRKQLEEFMKNWQSQANI</sequence>